<keyword evidence="2" id="KW-1185">Reference proteome</keyword>
<evidence type="ECO:0000313" key="1">
    <source>
        <dbReference type="EMBL" id="MFC3388146.1"/>
    </source>
</evidence>
<accession>A0ABV7N4Z4</accession>
<reference evidence="2" key="1">
    <citation type="journal article" date="2019" name="Int. J. Syst. Evol. Microbiol.">
        <title>The Global Catalogue of Microorganisms (GCM) 10K type strain sequencing project: providing services to taxonomists for standard genome sequencing and annotation.</title>
        <authorList>
            <consortium name="The Broad Institute Genomics Platform"/>
            <consortium name="The Broad Institute Genome Sequencing Center for Infectious Disease"/>
            <person name="Wu L."/>
            <person name="Ma J."/>
        </authorList>
    </citation>
    <scope>NUCLEOTIDE SEQUENCE [LARGE SCALE GENOMIC DNA]</scope>
    <source>
        <strain evidence="2">CCM 7756</strain>
    </source>
</reference>
<sequence>MVEKEIDFINVTKILVENYRTLRLVIFLPNYLDEENLDYNSYTLMVSAFEFDGREEYDLTLEIFELLSEGSSENIYNSIERIMLPHSLDVGVSGLLRMIGMPRIGTAYLSNNRFNNIVLPDGVLTYSKMNPLEINPID</sequence>
<protein>
    <submittedName>
        <fullName evidence="1">Uncharacterized protein</fullName>
    </submittedName>
</protein>
<evidence type="ECO:0000313" key="2">
    <source>
        <dbReference type="Proteomes" id="UP001595637"/>
    </source>
</evidence>
<comment type="caution">
    <text evidence="1">The sequence shown here is derived from an EMBL/GenBank/DDBJ whole genome shotgun (WGS) entry which is preliminary data.</text>
</comment>
<gene>
    <name evidence="1" type="ORF">ACFOEO_06145</name>
</gene>
<dbReference type="Proteomes" id="UP001595637">
    <property type="component" value="Unassembled WGS sequence"/>
</dbReference>
<name>A0ABV7N4Z4_9STAP</name>
<proteinExistence type="predicted"/>
<dbReference type="RefSeq" id="WP_380653174.1">
    <property type="nucleotide sequence ID" value="NZ_JBHRVQ010000001.1"/>
</dbReference>
<dbReference type="EMBL" id="JBHRVQ010000001">
    <property type="protein sequence ID" value="MFC3388146.1"/>
    <property type="molecule type" value="Genomic_DNA"/>
</dbReference>
<organism evidence="1 2">
    <name type="scientific">Salinicoccus sesuvii</name>
    <dbReference type="NCBI Taxonomy" id="868281"/>
    <lineage>
        <taxon>Bacteria</taxon>
        <taxon>Bacillati</taxon>
        <taxon>Bacillota</taxon>
        <taxon>Bacilli</taxon>
        <taxon>Bacillales</taxon>
        <taxon>Staphylococcaceae</taxon>
        <taxon>Salinicoccus</taxon>
    </lineage>
</organism>